<protein>
    <submittedName>
        <fullName evidence="2">Serine hydrolase</fullName>
    </submittedName>
</protein>
<organism evidence="2 3">
    <name type="scientific">Paenibacillus woosongensis</name>
    <dbReference type="NCBI Taxonomy" id="307580"/>
    <lineage>
        <taxon>Bacteria</taxon>
        <taxon>Bacillati</taxon>
        <taxon>Bacillota</taxon>
        <taxon>Bacilli</taxon>
        <taxon>Bacillales</taxon>
        <taxon>Paenibacillaceae</taxon>
        <taxon>Paenibacillus</taxon>
    </lineage>
</organism>
<feature type="domain" description="Beta-lactamase-related" evidence="1">
    <location>
        <begin position="8"/>
        <end position="379"/>
    </location>
</feature>
<evidence type="ECO:0000259" key="1">
    <source>
        <dbReference type="Pfam" id="PF00144"/>
    </source>
</evidence>
<dbReference type="Proteomes" id="UP000447876">
    <property type="component" value="Unassembled WGS sequence"/>
</dbReference>
<dbReference type="Gene3D" id="3.40.710.10">
    <property type="entry name" value="DD-peptidase/beta-lactamase superfamily"/>
    <property type="match status" value="1"/>
</dbReference>
<dbReference type="PANTHER" id="PTHR43283">
    <property type="entry name" value="BETA-LACTAMASE-RELATED"/>
    <property type="match status" value="1"/>
</dbReference>
<gene>
    <name evidence="2" type="ORF">GNP95_09965</name>
</gene>
<dbReference type="PANTHER" id="PTHR43283:SF3">
    <property type="entry name" value="BETA-LACTAMASE FAMILY PROTEIN (AFU_ORTHOLOGUE AFUA_5G07500)"/>
    <property type="match status" value="1"/>
</dbReference>
<dbReference type="RefSeq" id="WP_155610665.1">
    <property type="nucleotide sequence ID" value="NZ_WNZW01000002.1"/>
</dbReference>
<dbReference type="SUPFAM" id="SSF56601">
    <property type="entry name" value="beta-lactamase/transpeptidase-like"/>
    <property type="match status" value="1"/>
</dbReference>
<dbReference type="EMBL" id="WNZW01000002">
    <property type="protein sequence ID" value="MUG45323.1"/>
    <property type="molecule type" value="Genomic_DNA"/>
</dbReference>
<dbReference type="GO" id="GO:0016787">
    <property type="term" value="F:hydrolase activity"/>
    <property type="evidence" value="ECO:0007669"/>
    <property type="project" value="UniProtKB-KW"/>
</dbReference>
<dbReference type="OrthoDB" id="9770183at2"/>
<dbReference type="InterPro" id="IPR050789">
    <property type="entry name" value="Diverse_Enzym_Activities"/>
</dbReference>
<dbReference type="InterPro" id="IPR001466">
    <property type="entry name" value="Beta-lactam-related"/>
</dbReference>
<dbReference type="AlphaFoldDB" id="A0A7X2Z1I1"/>
<comment type="caution">
    <text evidence="2">The sequence shown here is derived from an EMBL/GenBank/DDBJ whole genome shotgun (WGS) entry which is preliminary data.</text>
</comment>
<reference evidence="2 3" key="1">
    <citation type="submission" date="2019-11" db="EMBL/GenBank/DDBJ databases">
        <title>Draft genome sequences of five Paenibacillus species of dairy origin.</title>
        <authorList>
            <person name="Olajide A.M."/>
            <person name="Chen S."/>
            <person name="Lapointe G."/>
        </authorList>
    </citation>
    <scope>NUCLEOTIDE SEQUENCE [LARGE SCALE GENOMIC DNA]</scope>
    <source>
        <strain evidence="2 3">12CR55</strain>
    </source>
</reference>
<proteinExistence type="predicted"/>
<dbReference type="InterPro" id="IPR012338">
    <property type="entry name" value="Beta-lactam/transpept-like"/>
</dbReference>
<name>A0A7X2Z1I1_9BACL</name>
<evidence type="ECO:0000313" key="2">
    <source>
        <dbReference type="EMBL" id="MUG45323.1"/>
    </source>
</evidence>
<dbReference type="Pfam" id="PF00144">
    <property type="entry name" value="Beta-lactamase"/>
    <property type="match status" value="1"/>
</dbReference>
<evidence type="ECO:0000313" key="3">
    <source>
        <dbReference type="Proteomes" id="UP000447876"/>
    </source>
</evidence>
<keyword evidence="2" id="KW-0378">Hydrolase</keyword>
<sequence length="386" mass="42840">MGDFRHLDAMLDGFTKKNLAGCACAVARHGEILYEGYHGYANVSKGIPVSDETVFRLFSMTKVIVCTAAMMLFERGHFLLNEPLHEYIPEYKNPQVVKAKPNGEIYMEAAKNPIQIKDAFCMTAGIPYPFGESEPARQLRALQQKLKDEHGKYSLLTEVKAAAQVPLAFEPGTQWLYGYGHDLVGALIEVISGKSLGQFLQEELFSPLGMTSTGYRYRDNIEERMASCYSPAADGTLQEVPGWLDEHHQADSIYESGGVGLYSTLKDYLAFTQMLANGGVWKGERIIGRKTIDLMRTNHLNDRQLADFHNSYLAGYGYGLGVRTMMDPAAGHSNSSIGEFGWTGAAGTWASIDPSEGFSVVYMHQLFPNMEEYHHLRVRAAAYGSL</sequence>
<accession>A0A7X2Z1I1</accession>